<dbReference type="InterPro" id="IPR023346">
    <property type="entry name" value="Lysozyme-like_dom_sf"/>
</dbReference>
<dbReference type="GO" id="GO:0016020">
    <property type="term" value="C:membrane"/>
    <property type="evidence" value="ECO:0007669"/>
    <property type="project" value="InterPro"/>
</dbReference>
<keyword evidence="4" id="KW-1185">Reference proteome</keyword>
<dbReference type="PANTHER" id="PTHR37423">
    <property type="entry name" value="SOLUBLE LYTIC MUREIN TRANSGLYCOSYLASE-RELATED"/>
    <property type="match status" value="1"/>
</dbReference>
<dbReference type="Pfam" id="PF01464">
    <property type="entry name" value="SLT"/>
    <property type="match status" value="1"/>
</dbReference>
<accession>A0A318SM01</accession>
<sequence>MSLARCSAVSAAAPTAAPVRPLQVSASYVQSGPVETAARVIRSPAVDIGRQWQWYGSSHRSVANDINLAADLPLGARPFSDLVHTASRRYRLDARLLHAIIRVESNGNPRARSKAGALGLMQVMPGTGARYGIRNPAALMQPDVNIDVGARYLSDLSRMFGDRLDLVVAAYNAGEGAVIRYGRAVPPYAETQDYVQRVLGRLESVGRMP</sequence>
<dbReference type="SUPFAM" id="SSF53955">
    <property type="entry name" value="Lysozyme-like"/>
    <property type="match status" value="1"/>
</dbReference>
<proteinExistence type="inferred from homology"/>
<evidence type="ECO:0000256" key="1">
    <source>
        <dbReference type="ARBA" id="ARBA00007734"/>
    </source>
</evidence>
<dbReference type="CDD" id="cd00254">
    <property type="entry name" value="LT-like"/>
    <property type="match status" value="1"/>
</dbReference>
<reference evidence="3 4" key="1">
    <citation type="submission" date="2018-06" db="EMBL/GenBank/DDBJ databases">
        <title>Genomic Encyclopedia of Type Strains, Phase III (KMG-III): the genomes of soil and plant-associated and newly described type strains.</title>
        <authorList>
            <person name="Whitman W."/>
        </authorList>
    </citation>
    <scope>NUCLEOTIDE SEQUENCE [LARGE SCALE GENOMIC DNA]</scope>
    <source>
        <strain evidence="3 4">CECT 7646</strain>
    </source>
</reference>
<comment type="similarity">
    <text evidence="1">Belongs to the transglycosylase Slt family.</text>
</comment>
<dbReference type="PANTHER" id="PTHR37423:SF2">
    <property type="entry name" value="MEMBRANE-BOUND LYTIC MUREIN TRANSGLYCOSYLASE C"/>
    <property type="match status" value="1"/>
</dbReference>
<dbReference type="EMBL" id="QJTC01000011">
    <property type="protein sequence ID" value="PYE77889.1"/>
    <property type="molecule type" value="Genomic_DNA"/>
</dbReference>
<evidence type="ECO:0000259" key="2">
    <source>
        <dbReference type="Pfam" id="PF01464"/>
    </source>
</evidence>
<gene>
    <name evidence="3" type="ORF">DFQ15_11133</name>
</gene>
<dbReference type="GO" id="GO:0008933">
    <property type="term" value="F:peptidoglycan lytic transglycosylase activity"/>
    <property type="evidence" value="ECO:0007669"/>
    <property type="project" value="InterPro"/>
</dbReference>
<dbReference type="GO" id="GO:0000270">
    <property type="term" value="P:peptidoglycan metabolic process"/>
    <property type="evidence" value="ECO:0007669"/>
    <property type="project" value="InterPro"/>
</dbReference>
<evidence type="ECO:0000313" key="3">
    <source>
        <dbReference type="EMBL" id="PYE77889.1"/>
    </source>
</evidence>
<organism evidence="3 4">
    <name type="scientific">Xylophilus ampelinus</name>
    <dbReference type="NCBI Taxonomy" id="54067"/>
    <lineage>
        <taxon>Bacteria</taxon>
        <taxon>Pseudomonadati</taxon>
        <taxon>Pseudomonadota</taxon>
        <taxon>Betaproteobacteria</taxon>
        <taxon>Burkholderiales</taxon>
        <taxon>Xylophilus</taxon>
    </lineage>
</organism>
<protein>
    <submittedName>
        <fullName evidence="3">Soluble lytic murein transglycosylase-like protein</fullName>
    </submittedName>
</protein>
<comment type="caution">
    <text evidence="3">The sequence shown here is derived from an EMBL/GenBank/DDBJ whole genome shotgun (WGS) entry which is preliminary data.</text>
</comment>
<dbReference type="Proteomes" id="UP000247540">
    <property type="component" value="Unassembled WGS sequence"/>
</dbReference>
<dbReference type="Gene3D" id="1.10.530.10">
    <property type="match status" value="1"/>
</dbReference>
<dbReference type="InterPro" id="IPR000189">
    <property type="entry name" value="Transglyc_AS"/>
</dbReference>
<dbReference type="PROSITE" id="PS00922">
    <property type="entry name" value="TRANSGLYCOSYLASE"/>
    <property type="match status" value="1"/>
</dbReference>
<dbReference type="InterPro" id="IPR008258">
    <property type="entry name" value="Transglycosylase_SLT_dom_1"/>
</dbReference>
<feature type="domain" description="Transglycosylase SLT" evidence="2">
    <location>
        <begin position="82"/>
        <end position="185"/>
    </location>
</feature>
<evidence type="ECO:0000313" key="4">
    <source>
        <dbReference type="Proteomes" id="UP000247540"/>
    </source>
</evidence>
<name>A0A318SM01_9BURK</name>
<dbReference type="AlphaFoldDB" id="A0A318SM01"/>